<proteinExistence type="predicted"/>
<dbReference type="SUPFAM" id="SSF48008">
    <property type="entry name" value="GntR ligand-binding domain-like"/>
    <property type="match status" value="1"/>
</dbReference>
<dbReference type="InterPro" id="IPR036388">
    <property type="entry name" value="WH-like_DNA-bd_sf"/>
</dbReference>
<sequence length="230" mass="24787">MTVIDRETASTPGVDASLSVQVGETIRERIIRGHYPQGGRLIEAKLAAELEVSRIPLRSAIPQLEVDGFIRTLPRRGAVVFHWTEQAVNDLFDVRLALEVAATGHAALAVEQGRSLAPLLAAIDESHRALDSGDAFRVAGASTLIHQSVVELAGNDLLTSLMRAVSGRITWLFYLTSQRDADLACEQHHALSDVIATGNKALAEATAFAHIELGRKPSLEAMASIISERI</sequence>
<keyword evidence="2" id="KW-0238">DNA-binding</keyword>
<dbReference type="CDD" id="cd07377">
    <property type="entry name" value="WHTH_GntR"/>
    <property type="match status" value="1"/>
</dbReference>
<evidence type="ECO:0000256" key="2">
    <source>
        <dbReference type="ARBA" id="ARBA00023125"/>
    </source>
</evidence>
<dbReference type="SMART" id="SM00345">
    <property type="entry name" value="HTH_GNTR"/>
    <property type="match status" value="1"/>
</dbReference>
<dbReference type="Pfam" id="PF00392">
    <property type="entry name" value="GntR"/>
    <property type="match status" value="1"/>
</dbReference>
<protein>
    <submittedName>
        <fullName evidence="5">GntR family transcriptional regulator</fullName>
    </submittedName>
</protein>
<dbReference type="PANTHER" id="PTHR43537:SF45">
    <property type="entry name" value="GNTR FAMILY REGULATORY PROTEIN"/>
    <property type="match status" value="1"/>
</dbReference>
<evidence type="ECO:0000313" key="6">
    <source>
        <dbReference type="Proteomes" id="UP001321486"/>
    </source>
</evidence>
<organism evidence="5 6">
    <name type="scientific">Frondihabitans sucicola</name>
    <dbReference type="NCBI Taxonomy" id="1268041"/>
    <lineage>
        <taxon>Bacteria</taxon>
        <taxon>Bacillati</taxon>
        <taxon>Actinomycetota</taxon>
        <taxon>Actinomycetes</taxon>
        <taxon>Micrococcales</taxon>
        <taxon>Microbacteriaceae</taxon>
        <taxon>Frondihabitans</taxon>
    </lineage>
</organism>
<feature type="domain" description="HTH gntR-type" evidence="4">
    <location>
        <begin position="16"/>
        <end position="83"/>
    </location>
</feature>
<accession>A0ABM8GSA8</accession>
<dbReference type="Proteomes" id="UP001321486">
    <property type="component" value="Chromosome"/>
</dbReference>
<evidence type="ECO:0000313" key="5">
    <source>
        <dbReference type="EMBL" id="BDZ51342.1"/>
    </source>
</evidence>
<dbReference type="SUPFAM" id="SSF46785">
    <property type="entry name" value="Winged helix' DNA-binding domain"/>
    <property type="match status" value="1"/>
</dbReference>
<dbReference type="PROSITE" id="PS50949">
    <property type="entry name" value="HTH_GNTR"/>
    <property type="match status" value="1"/>
</dbReference>
<dbReference type="EMBL" id="AP027732">
    <property type="protein sequence ID" value="BDZ51342.1"/>
    <property type="molecule type" value="Genomic_DNA"/>
</dbReference>
<dbReference type="PANTHER" id="PTHR43537">
    <property type="entry name" value="TRANSCRIPTIONAL REGULATOR, GNTR FAMILY"/>
    <property type="match status" value="1"/>
</dbReference>
<evidence type="ECO:0000259" key="4">
    <source>
        <dbReference type="PROSITE" id="PS50949"/>
    </source>
</evidence>
<keyword evidence="3" id="KW-0804">Transcription</keyword>
<evidence type="ECO:0000256" key="1">
    <source>
        <dbReference type="ARBA" id="ARBA00023015"/>
    </source>
</evidence>
<dbReference type="SMART" id="SM00895">
    <property type="entry name" value="FCD"/>
    <property type="match status" value="1"/>
</dbReference>
<dbReference type="InterPro" id="IPR011711">
    <property type="entry name" value="GntR_C"/>
</dbReference>
<reference evidence="6" key="1">
    <citation type="journal article" date="2019" name="Int. J. Syst. Evol. Microbiol.">
        <title>The Global Catalogue of Microorganisms (GCM) 10K type strain sequencing project: providing services to taxonomists for standard genome sequencing and annotation.</title>
        <authorList>
            <consortium name="The Broad Institute Genomics Platform"/>
            <consortium name="The Broad Institute Genome Sequencing Center for Infectious Disease"/>
            <person name="Wu L."/>
            <person name="Ma J."/>
        </authorList>
    </citation>
    <scope>NUCLEOTIDE SEQUENCE [LARGE SCALE GENOMIC DNA]</scope>
    <source>
        <strain evidence="6">NBRC 108728</strain>
    </source>
</reference>
<gene>
    <name evidence="5" type="ORF">GCM10025867_35830</name>
</gene>
<name>A0ABM8GSA8_9MICO</name>
<keyword evidence="6" id="KW-1185">Reference proteome</keyword>
<dbReference type="InterPro" id="IPR000524">
    <property type="entry name" value="Tscrpt_reg_HTH_GntR"/>
</dbReference>
<dbReference type="InterPro" id="IPR008920">
    <property type="entry name" value="TF_FadR/GntR_C"/>
</dbReference>
<keyword evidence="1" id="KW-0805">Transcription regulation</keyword>
<dbReference type="Pfam" id="PF07729">
    <property type="entry name" value="FCD"/>
    <property type="match status" value="1"/>
</dbReference>
<dbReference type="InterPro" id="IPR036390">
    <property type="entry name" value="WH_DNA-bd_sf"/>
</dbReference>
<dbReference type="Gene3D" id="1.20.120.530">
    <property type="entry name" value="GntR ligand-binding domain-like"/>
    <property type="match status" value="1"/>
</dbReference>
<dbReference type="Gene3D" id="1.10.10.10">
    <property type="entry name" value="Winged helix-like DNA-binding domain superfamily/Winged helix DNA-binding domain"/>
    <property type="match status" value="1"/>
</dbReference>
<dbReference type="RefSeq" id="WP_286344122.1">
    <property type="nucleotide sequence ID" value="NZ_AP027732.1"/>
</dbReference>
<evidence type="ECO:0000256" key="3">
    <source>
        <dbReference type="ARBA" id="ARBA00023163"/>
    </source>
</evidence>